<sequence length="327" mass="37558">MKVKKSVLIYGIIAILLLLVVGWFGANYWLSYKVNSQAKELVKSVGWEDKIKWKSIDASFSKTATVKKLVINFPEVLPQPLYIEKLSLKNFNRVRRTFEFDILAEDITDSNGKSYFYVLKNLYQELKPFVLRDIPAMDAKLHVENSYIEDLLSIQLDIEQQGGLNFDFNTTIKNVNPFLDQVDKQVSPKSNDKEKPISDAELQILLGSQLALIQIVNSEIYIEDAGLIKGNRNHARNYMHKLHCPNILNSFEYKNPEELCEPVHNFLLAREKDVNFSISPGGGYNITKLAEYYPFNKLNGHSAGQLLRALQFKISNTTEIFNKYIVR</sequence>
<protein>
    <submittedName>
        <fullName evidence="2">Uncharacterized protein</fullName>
    </submittedName>
</protein>
<gene>
    <name evidence="2" type="ordered locus">TEQUI_1217</name>
</gene>
<dbReference type="KEGG" id="teq:TEQUI_1217"/>
<dbReference type="Proteomes" id="UP000007472">
    <property type="component" value="Chromosome"/>
</dbReference>
<name>A0A654KI26_TAYEM</name>
<dbReference type="AlphaFoldDB" id="A0A654KI26"/>
<feature type="transmembrane region" description="Helical" evidence="1">
    <location>
        <begin position="7"/>
        <end position="30"/>
    </location>
</feature>
<keyword evidence="1" id="KW-0472">Membrane</keyword>
<keyword evidence="1" id="KW-1133">Transmembrane helix</keyword>
<dbReference type="EMBL" id="CP002456">
    <property type="protein sequence ID" value="ADU92138.1"/>
    <property type="molecule type" value="Genomic_DNA"/>
</dbReference>
<accession>A0A654KI26</accession>
<keyword evidence="1" id="KW-0812">Transmembrane</keyword>
<evidence type="ECO:0000313" key="3">
    <source>
        <dbReference type="Proteomes" id="UP000007472"/>
    </source>
</evidence>
<evidence type="ECO:0000256" key="1">
    <source>
        <dbReference type="SAM" id="Phobius"/>
    </source>
</evidence>
<reference evidence="2 3" key="1">
    <citation type="journal article" date="2011" name="J. Bacteriol.">
        <title>Genome sequence of Taylorella equigenitalis MCE9, the causative agent of contagious equine metritis.</title>
        <authorList>
            <person name="Hebert L."/>
            <person name="Moumen B."/>
            <person name="Duquesne F."/>
            <person name="Breuil M.F."/>
            <person name="Laugier C."/>
            <person name="Batto J.M."/>
            <person name="Renault P."/>
            <person name="Petry S."/>
        </authorList>
    </citation>
    <scope>NUCLEOTIDE SEQUENCE [LARGE SCALE GENOMIC DNA]</scope>
    <source>
        <strain evidence="2 3">MCE9</strain>
    </source>
</reference>
<organism evidence="2 3">
    <name type="scientific">Taylorella equigenitalis (strain MCE9)</name>
    <dbReference type="NCBI Taxonomy" id="937774"/>
    <lineage>
        <taxon>Bacteria</taxon>
        <taxon>Pseudomonadati</taxon>
        <taxon>Pseudomonadota</taxon>
        <taxon>Betaproteobacteria</taxon>
        <taxon>Burkholderiales</taxon>
        <taxon>Alcaligenaceae</taxon>
        <taxon>Taylorella</taxon>
    </lineage>
</organism>
<evidence type="ECO:0000313" key="2">
    <source>
        <dbReference type="EMBL" id="ADU92138.1"/>
    </source>
</evidence>
<proteinExistence type="predicted"/>